<dbReference type="Pfam" id="PF05932">
    <property type="entry name" value="CesT"/>
    <property type="match status" value="1"/>
</dbReference>
<dbReference type="AlphaFoldDB" id="A0A8J7QBZ2"/>
<dbReference type="Proteomes" id="UP000664417">
    <property type="component" value="Unassembled WGS sequence"/>
</dbReference>
<sequence length="135" mass="14637">MAEETSTVNEWLAGLGDLSLDEHGCCGLAAESGREFLLEVDPADGIFRLMTPIVTLPASQRNRFYARVLRINSNQHVLAGAALALDEEHGEISLCHTLMVEDYNADSFAVLLAEFETRAAFIATALHEAQTATTS</sequence>
<keyword evidence="2" id="KW-1185">Reference proteome</keyword>
<proteinExistence type="predicted"/>
<protein>
    <submittedName>
        <fullName evidence="1">Type III secretion system chaperone</fullName>
    </submittedName>
</protein>
<dbReference type="EMBL" id="JAFREP010000057">
    <property type="protein sequence ID" value="MBO1323332.1"/>
    <property type="molecule type" value="Genomic_DNA"/>
</dbReference>
<name>A0A8J7QBZ2_9BACT</name>
<dbReference type="RefSeq" id="WP_207863484.1">
    <property type="nucleotide sequence ID" value="NZ_JAFREP010000057.1"/>
</dbReference>
<dbReference type="GO" id="GO:0030254">
    <property type="term" value="P:protein secretion by the type III secretion system"/>
    <property type="evidence" value="ECO:0007669"/>
    <property type="project" value="InterPro"/>
</dbReference>
<comment type="caution">
    <text evidence="1">The sequence shown here is derived from an EMBL/GenBank/DDBJ whole genome shotgun (WGS) entry which is preliminary data.</text>
</comment>
<evidence type="ECO:0000313" key="2">
    <source>
        <dbReference type="Proteomes" id="UP000664417"/>
    </source>
</evidence>
<dbReference type="InterPro" id="IPR010261">
    <property type="entry name" value="Tir_chaperone"/>
</dbReference>
<accession>A0A8J7QBZ2</accession>
<reference evidence="1" key="1">
    <citation type="submission" date="2021-03" db="EMBL/GenBank/DDBJ databases">
        <authorList>
            <person name="Wang G."/>
        </authorList>
    </citation>
    <scope>NUCLEOTIDE SEQUENCE</scope>
    <source>
        <strain evidence="1">KCTC 12899</strain>
    </source>
</reference>
<dbReference type="SUPFAM" id="SSF69635">
    <property type="entry name" value="Type III secretory system chaperone-like"/>
    <property type="match status" value="1"/>
</dbReference>
<organism evidence="1 2">
    <name type="scientific">Acanthopleuribacter pedis</name>
    <dbReference type="NCBI Taxonomy" id="442870"/>
    <lineage>
        <taxon>Bacteria</taxon>
        <taxon>Pseudomonadati</taxon>
        <taxon>Acidobacteriota</taxon>
        <taxon>Holophagae</taxon>
        <taxon>Acanthopleuribacterales</taxon>
        <taxon>Acanthopleuribacteraceae</taxon>
        <taxon>Acanthopleuribacter</taxon>
    </lineage>
</organism>
<dbReference type="Gene3D" id="3.30.1460.10">
    <property type="match status" value="1"/>
</dbReference>
<evidence type="ECO:0000313" key="1">
    <source>
        <dbReference type="EMBL" id="MBO1323332.1"/>
    </source>
</evidence>
<gene>
    <name evidence="1" type="ORF">J3U88_33005</name>
</gene>